<feature type="compositionally biased region" description="Pro residues" evidence="1">
    <location>
        <begin position="48"/>
        <end position="58"/>
    </location>
</feature>
<evidence type="ECO:0000313" key="3">
    <source>
        <dbReference type="EMBL" id="EGY52473.1"/>
    </source>
</evidence>
<organism evidence="3 4">
    <name type="scientific">Neisseria shayeganii 871</name>
    <dbReference type="NCBI Taxonomy" id="1032488"/>
    <lineage>
        <taxon>Bacteria</taxon>
        <taxon>Pseudomonadati</taxon>
        <taxon>Pseudomonadota</taxon>
        <taxon>Betaproteobacteria</taxon>
        <taxon>Neisseriales</taxon>
        <taxon>Neisseriaceae</taxon>
        <taxon>Neisseria</taxon>
    </lineage>
</organism>
<gene>
    <name evidence="3" type="ORF">HMPREF9371_1311</name>
</gene>
<dbReference type="STRING" id="1032488.HMPREF9371_1311"/>
<comment type="caution">
    <text evidence="3">The sequence shown here is derived from an EMBL/GenBank/DDBJ whole genome shotgun (WGS) entry which is preliminary data.</text>
</comment>
<evidence type="ECO:0000313" key="4">
    <source>
        <dbReference type="Proteomes" id="UP000003019"/>
    </source>
</evidence>
<keyword evidence="2" id="KW-0472">Membrane</keyword>
<keyword evidence="4" id="KW-1185">Reference proteome</keyword>
<protein>
    <recommendedName>
        <fullName evidence="5">Zinc finger/thioredoxin putative domain-containing protein</fullName>
    </recommendedName>
</protein>
<dbReference type="EMBL" id="AGAY01000048">
    <property type="protein sequence ID" value="EGY52473.1"/>
    <property type="molecule type" value="Genomic_DNA"/>
</dbReference>
<dbReference type="PATRIC" id="fig|1032488.3.peg.1240"/>
<feature type="compositionally biased region" description="Low complexity" evidence="1">
    <location>
        <begin position="87"/>
        <end position="99"/>
    </location>
</feature>
<dbReference type="OrthoDB" id="5294582at2"/>
<feature type="compositionally biased region" description="Low complexity" evidence="1">
    <location>
        <begin position="117"/>
        <end position="128"/>
    </location>
</feature>
<feature type="transmembrane region" description="Helical" evidence="2">
    <location>
        <begin position="312"/>
        <end position="332"/>
    </location>
</feature>
<keyword evidence="2" id="KW-1133">Transmembrane helix</keyword>
<feature type="compositionally biased region" description="Low complexity" evidence="1">
    <location>
        <begin position="139"/>
        <end position="160"/>
    </location>
</feature>
<sequence length="335" mass="35272">MKTVPLKCPKCETENSYAVADIKAANGQVECAWCGHPFMVARKAKPATEPPAPPPAPQAVPAADTTDLRHAKIPLREKLARLKQHSEALAVQQSAQQSAGKPANTAEQTSVPPAPQAPTASAPADTAPSPRPAVEPVKTEPTPAPAAGTASKAATTETEPVSLTDKQTEAPDIRTLLQRNAAIDNETGQPLPFRLYQEPAGPAAVRTDSAATIEALLQRTGNQALPPATLPNIDSLLKTIQQNTPAAPGGHTQNIHIQAQSLVFNLVSGKDGAAHLPQAAGLLPAVIDQPTDGGQPVDPTLPVSRQEHDFNWTLASLVALTVLIIQLFYYLLMMR</sequence>
<evidence type="ECO:0000256" key="2">
    <source>
        <dbReference type="SAM" id="Phobius"/>
    </source>
</evidence>
<feature type="compositionally biased region" description="Basic and acidic residues" evidence="1">
    <location>
        <begin position="66"/>
        <end position="86"/>
    </location>
</feature>
<accession>G4CI72</accession>
<dbReference type="Proteomes" id="UP000003019">
    <property type="component" value="Unassembled WGS sequence"/>
</dbReference>
<dbReference type="AlphaFoldDB" id="G4CI72"/>
<reference evidence="3 4" key="1">
    <citation type="submission" date="2011-05" db="EMBL/GenBank/DDBJ databases">
        <authorList>
            <person name="Muzny D."/>
            <person name="Qin X."/>
            <person name="Deng J."/>
            <person name="Jiang H."/>
            <person name="Liu Y."/>
            <person name="Qu J."/>
            <person name="Song X.-Z."/>
            <person name="Zhang L."/>
            <person name="Thornton R."/>
            <person name="Coyle M."/>
            <person name="Francisco L."/>
            <person name="Jackson L."/>
            <person name="Javaid M."/>
            <person name="Korchina V."/>
            <person name="Kovar C."/>
            <person name="Mata R."/>
            <person name="Mathew T."/>
            <person name="Ngo R."/>
            <person name="Nguyen L."/>
            <person name="Nguyen N."/>
            <person name="Okwuonu G."/>
            <person name="Ongeri F."/>
            <person name="Pham C."/>
            <person name="Simmons D."/>
            <person name="Wilczek-Boney K."/>
            <person name="Hale W."/>
            <person name="Jakkamsetti A."/>
            <person name="Pham P."/>
            <person name="Ruth R."/>
            <person name="San Lucas F."/>
            <person name="Warren J."/>
            <person name="Zhang J."/>
            <person name="Zhao Z."/>
            <person name="Zhou C."/>
            <person name="Zhu D."/>
            <person name="Lee S."/>
            <person name="Bess C."/>
            <person name="Blankenburg K."/>
            <person name="Forbes L."/>
            <person name="Fu Q."/>
            <person name="Gubbala S."/>
            <person name="Hirani K."/>
            <person name="Jayaseelan J.C."/>
            <person name="Lara F."/>
            <person name="Munidasa M."/>
            <person name="Palculict T."/>
            <person name="Patil S."/>
            <person name="Pu L.-L."/>
            <person name="Saada N."/>
            <person name="Tang L."/>
            <person name="Weissenberger G."/>
            <person name="Zhu Y."/>
            <person name="Hemphill L."/>
            <person name="Shang Y."/>
            <person name="Youmans B."/>
            <person name="Ayvaz T."/>
            <person name="Ross M."/>
            <person name="Santibanez J."/>
            <person name="Aqrawi P."/>
            <person name="Gross S."/>
            <person name="Joshi V."/>
            <person name="Fowler G."/>
            <person name="Nazareth L."/>
            <person name="Reid J."/>
            <person name="Worley K."/>
            <person name="Petrosino J."/>
            <person name="Highlander S."/>
            <person name="Gibbs R."/>
        </authorList>
    </citation>
    <scope>NUCLEOTIDE SEQUENCE [LARGE SCALE GENOMIC DNA]</scope>
    <source>
        <strain evidence="3 4">871</strain>
    </source>
</reference>
<evidence type="ECO:0008006" key="5">
    <source>
        <dbReference type="Google" id="ProtNLM"/>
    </source>
</evidence>
<keyword evidence="2" id="KW-0812">Transmembrane</keyword>
<dbReference type="RefSeq" id="WP_009119003.1">
    <property type="nucleotide sequence ID" value="NZ_JH164926.1"/>
</dbReference>
<feature type="region of interest" description="Disordered" evidence="1">
    <location>
        <begin position="44"/>
        <end position="172"/>
    </location>
</feature>
<proteinExistence type="predicted"/>
<evidence type="ECO:0000256" key="1">
    <source>
        <dbReference type="SAM" id="MobiDB-lite"/>
    </source>
</evidence>
<name>G4CI72_9NEIS</name>
<dbReference type="HOGENOM" id="CLU_828556_0_0_4"/>